<organism evidence="2 3">
    <name type="scientific">Candidatus Hepatoplasma crinochetorum Av</name>
    <dbReference type="NCBI Taxonomy" id="1427984"/>
    <lineage>
        <taxon>Bacteria</taxon>
        <taxon>Bacillati</taxon>
        <taxon>Mycoplasmatota</taxon>
        <taxon>Mollicutes</taxon>
        <taxon>Candidatus Hepatoplasmataceae</taxon>
        <taxon>Candidatus Hepatoplasma</taxon>
    </lineage>
</organism>
<feature type="transmembrane region" description="Helical" evidence="1">
    <location>
        <begin position="41"/>
        <end position="60"/>
    </location>
</feature>
<proteinExistence type="predicted"/>
<reference evidence="2 3" key="1">
    <citation type="journal article" date="2014" name="Genome Biol. Evol.">
        <title>Phylogenomics of "Candidatus Hepatoplasma crinochetorum," a Lineage of Mollicutes Associated with Noninsect Arthropods.</title>
        <authorList>
            <person name="Leclercq S."/>
            <person name="Dittmer J."/>
            <person name="Bouchon D."/>
            <person name="Cordaux R."/>
        </authorList>
    </citation>
    <scope>NUCLEOTIDE SEQUENCE [LARGE SCALE GENOMIC DNA]</scope>
    <source>
        <strain evidence="2 3">Av</strain>
    </source>
</reference>
<gene>
    <name evidence="2" type="ORF">X271_00438</name>
</gene>
<feature type="transmembrane region" description="Helical" evidence="1">
    <location>
        <begin position="255"/>
        <end position="277"/>
    </location>
</feature>
<accession>W8GG37</accession>
<evidence type="ECO:0000313" key="3">
    <source>
        <dbReference type="Proteomes" id="UP000019450"/>
    </source>
</evidence>
<evidence type="ECO:0000313" key="2">
    <source>
        <dbReference type="EMBL" id="AHK22543.1"/>
    </source>
</evidence>
<dbReference type="Gene3D" id="1.10.1760.20">
    <property type="match status" value="1"/>
</dbReference>
<keyword evidence="1" id="KW-0812">Transmembrane</keyword>
<feature type="transmembrane region" description="Helical" evidence="1">
    <location>
        <begin position="213"/>
        <end position="235"/>
    </location>
</feature>
<evidence type="ECO:0000256" key="1">
    <source>
        <dbReference type="SAM" id="Phobius"/>
    </source>
</evidence>
<feature type="transmembrane region" description="Helical" evidence="1">
    <location>
        <begin position="6"/>
        <end position="29"/>
    </location>
</feature>
<feature type="transmembrane region" description="Helical" evidence="1">
    <location>
        <begin position="180"/>
        <end position="201"/>
    </location>
</feature>
<keyword evidence="1" id="KW-1133">Transmembrane helix</keyword>
<feature type="transmembrane region" description="Helical" evidence="1">
    <location>
        <begin position="146"/>
        <end position="168"/>
    </location>
</feature>
<dbReference type="HOGENOM" id="CLU_965371_0_0_14"/>
<protein>
    <submittedName>
        <fullName evidence="2">ECF-type riboflavin transporter, S component</fullName>
    </submittedName>
</protein>
<feature type="transmembrane region" description="Helical" evidence="1">
    <location>
        <begin position="114"/>
        <end position="134"/>
    </location>
</feature>
<dbReference type="Proteomes" id="UP000019450">
    <property type="component" value="Chromosome"/>
</dbReference>
<keyword evidence="3" id="KW-1185">Reference proteome</keyword>
<dbReference type="AlphaFoldDB" id="W8GG37"/>
<dbReference type="RefSeq" id="WP_025208833.1">
    <property type="nucleotide sequence ID" value="NZ_CP006932.1"/>
</dbReference>
<name>W8GG37_9MOLU</name>
<dbReference type="InterPro" id="IPR009825">
    <property type="entry name" value="ECF_substrate-spec-like"/>
</dbReference>
<sequence length="288" mass="33953">MDPNYTLIWWILFLSFSFIIIFALIYYFFKYKKEKRKALTIYKIPIFAFFYGIFLLQAFLTRIIPQAADFIPFSFDDATIVATGILFGPIEAIVYGAIADLSRTLLNGWVPLPLPFLIFPFTGLIAGVLGENYRNRKKEIGIKQQFWIFQLSLLIFLVVCFTLVYFLGKTGEEEEFLKNSLYVMITISPIFIILLEILFFYTYRYKKENLSLLVYLTIIFIIVRIFTGFIIRPYSQFYAFDIPFKLEFYERVFSSTYLVPSKIFVTFLFIIGCKYAINLKVENNIYLN</sequence>
<dbReference type="EMBL" id="CP006932">
    <property type="protein sequence ID" value="AHK22543.1"/>
    <property type="molecule type" value="Genomic_DNA"/>
</dbReference>
<dbReference type="KEGG" id="hcr:X271_00438"/>
<dbReference type="GO" id="GO:0016020">
    <property type="term" value="C:membrane"/>
    <property type="evidence" value="ECO:0007669"/>
    <property type="project" value="InterPro"/>
</dbReference>
<dbReference type="Pfam" id="PF07155">
    <property type="entry name" value="ECF-ribofla_trS"/>
    <property type="match status" value="1"/>
</dbReference>
<dbReference type="STRING" id="1427984.X271_00438"/>
<keyword evidence="1" id="KW-0472">Membrane</keyword>